<keyword evidence="1" id="KW-0206">Cytoskeleton</keyword>
<dbReference type="Proteomes" id="UP000734854">
    <property type="component" value="Unassembled WGS sequence"/>
</dbReference>
<organism evidence="2 4">
    <name type="scientific">Zingiber officinale</name>
    <name type="common">Ginger</name>
    <name type="synonym">Amomum zingiber</name>
    <dbReference type="NCBI Taxonomy" id="94328"/>
    <lineage>
        <taxon>Eukaryota</taxon>
        <taxon>Viridiplantae</taxon>
        <taxon>Streptophyta</taxon>
        <taxon>Embryophyta</taxon>
        <taxon>Tracheophyta</taxon>
        <taxon>Spermatophyta</taxon>
        <taxon>Magnoliopsida</taxon>
        <taxon>Liliopsida</taxon>
        <taxon>Zingiberales</taxon>
        <taxon>Zingiberaceae</taxon>
        <taxon>Zingiber</taxon>
    </lineage>
</organism>
<evidence type="ECO:0000256" key="1">
    <source>
        <dbReference type="RuleBase" id="RU365010"/>
    </source>
</evidence>
<dbReference type="GO" id="GO:0005868">
    <property type="term" value="C:cytoplasmic dynein complex"/>
    <property type="evidence" value="ECO:0007669"/>
    <property type="project" value="TreeGrafter"/>
</dbReference>
<dbReference type="SUPFAM" id="SSF54648">
    <property type="entry name" value="DLC"/>
    <property type="match status" value="1"/>
</dbReference>
<comment type="subcellular location">
    <subcellularLocation>
        <location evidence="1">Cytoplasm</location>
        <location evidence="1">Cytoskeleton</location>
    </subcellularLocation>
</comment>
<protein>
    <recommendedName>
        <fullName evidence="1">Dynein light chain</fullName>
    </recommendedName>
</protein>
<dbReference type="InterPro" id="IPR001372">
    <property type="entry name" value="Dynein_light_chain_typ-1/2"/>
</dbReference>
<evidence type="ECO:0000313" key="3">
    <source>
        <dbReference type="EMBL" id="KAG6479617.1"/>
    </source>
</evidence>
<keyword evidence="1" id="KW-0493">Microtubule</keyword>
<dbReference type="Gene3D" id="3.30.740.10">
    <property type="entry name" value="Protein Inhibitor Of Neuronal Nitric Oxide Synthase"/>
    <property type="match status" value="1"/>
</dbReference>
<keyword evidence="1" id="KW-0963">Cytoplasm</keyword>
<evidence type="ECO:0000313" key="4">
    <source>
        <dbReference type="Proteomes" id="UP000734854"/>
    </source>
</evidence>
<dbReference type="GO" id="GO:0045505">
    <property type="term" value="F:dynein intermediate chain binding"/>
    <property type="evidence" value="ECO:0007669"/>
    <property type="project" value="TreeGrafter"/>
</dbReference>
<reference evidence="2 4" key="1">
    <citation type="submission" date="2020-08" db="EMBL/GenBank/DDBJ databases">
        <title>Plant Genome Project.</title>
        <authorList>
            <person name="Zhang R.-G."/>
        </authorList>
    </citation>
    <scope>NUCLEOTIDE SEQUENCE [LARGE SCALE GENOMIC DNA]</scope>
    <source>
        <tissue evidence="2">Rhizome</tissue>
    </source>
</reference>
<dbReference type="PANTHER" id="PTHR11886">
    <property type="entry name" value="DYNEIN LIGHT CHAIN"/>
    <property type="match status" value="1"/>
</dbReference>
<proteinExistence type="inferred from homology"/>
<dbReference type="GO" id="GO:0005874">
    <property type="term" value="C:microtubule"/>
    <property type="evidence" value="ECO:0007669"/>
    <property type="project" value="UniProtKB-KW"/>
</dbReference>
<dbReference type="EMBL" id="JACMSC010000018">
    <property type="protein sequence ID" value="KAG6476787.1"/>
    <property type="molecule type" value="Genomic_DNA"/>
</dbReference>
<dbReference type="EMBL" id="JACMSC010000017">
    <property type="protein sequence ID" value="KAG6479617.1"/>
    <property type="molecule type" value="Genomic_DNA"/>
</dbReference>
<dbReference type="SMART" id="SM01375">
    <property type="entry name" value="Dynein_light"/>
    <property type="match status" value="1"/>
</dbReference>
<sequence>MLEGKAVILDTDMPLNMQLHAMSSAYAALDLFDEFDVIHGPRWQCVVGCSYGCFFTHSTGTFIYFCLERLKFLVFKVPVAKTVNQSESEK</sequence>
<dbReference type="AlphaFoldDB" id="A0A8J5F102"/>
<comment type="caution">
    <text evidence="2">The sequence shown here is derived from an EMBL/GenBank/DDBJ whole genome shotgun (WGS) entry which is preliminary data.</text>
</comment>
<name>A0A8J5F102_ZINOF</name>
<accession>A0A8J5F102</accession>
<dbReference type="Pfam" id="PF01221">
    <property type="entry name" value="Dynein_light"/>
    <property type="match status" value="1"/>
</dbReference>
<dbReference type="InterPro" id="IPR037177">
    <property type="entry name" value="DLC_sf"/>
</dbReference>
<comment type="similarity">
    <text evidence="1">Belongs to the dynein light chain family.</text>
</comment>
<evidence type="ECO:0000313" key="2">
    <source>
        <dbReference type="EMBL" id="KAG6476787.1"/>
    </source>
</evidence>
<gene>
    <name evidence="3" type="ORF">ZIOFF_063085</name>
    <name evidence="2" type="ORF">ZIOFF_066035</name>
</gene>
<keyword evidence="1" id="KW-0505">Motor protein</keyword>
<keyword evidence="1" id="KW-0243">Dynein</keyword>
<keyword evidence="4" id="KW-1185">Reference proteome</keyword>
<dbReference type="GO" id="GO:0007017">
    <property type="term" value="P:microtubule-based process"/>
    <property type="evidence" value="ECO:0007669"/>
    <property type="project" value="InterPro"/>
</dbReference>
<dbReference type="PANTHER" id="PTHR11886:SF78">
    <property type="entry name" value="DYNEIN LIGHT CHAIN"/>
    <property type="match status" value="1"/>
</dbReference>